<evidence type="ECO:0000256" key="6">
    <source>
        <dbReference type="ARBA" id="ARBA00022729"/>
    </source>
</evidence>
<evidence type="ECO:0000256" key="7">
    <source>
        <dbReference type="ARBA" id="ARBA00023157"/>
    </source>
</evidence>
<evidence type="ECO:0000256" key="3">
    <source>
        <dbReference type="ARBA" id="ARBA00022500"/>
    </source>
</evidence>
<evidence type="ECO:0000256" key="2">
    <source>
        <dbReference type="ARBA" id="ARBA00010868"/>
    </source>
</evidence>
<evidence type="ECO:0000256" key="1">
    <source>
        <dbReference type="ARBA" id="ARBA00004613"/>
    </source>
</evidence>
<dbReference type="Proteomes" id="UP000053620">
    <property type="component" value="Unassembled WGS sequence"/>
</dbReference>
<accession>A0A094L0R6</accession>
<dbReference type="PANTHER" id="PTHR12015:SF111">
    <property type="entry name" value="C-C MOTIF CHEMOKINE 17"/>
    <property type="match status" value="1"/>
</dbReference>
<comment type="subcellular location">
    <subcellularLocation>
        <location evidence="1 10">Secreted</location>
    </subcellularLocation>
</comment>
<dbReference type="SUPFAM" id="SSF54117">
    <property type="entry name" value="Interleukin 8-like chemokines"/>
    <property type="match status" value="1"/>
</dbReference>
<comment type="function">
    <text evidence="9">Chemokine, which displays chemotactic activity for T lymphocytes, preferentially Th2 cells, but not monocytes or granulocytes. Therefore plays an important role in a wide range of inflammatory and immunological processes. Acts by binding to CCR4 at T-cell surface. Mediates GM-CSF/CSF2-driven pain and inflammation. In the brain, required to maintain the typical, highly branched morphology of hippocampal microglia under homeostatic conditions. May be important for the appropriate adaptation of microglial morphology and synaptic plasticity to acute lipopolysaccharide (LPS)-induced neuroinflammation. Plays a role in wound healing, mainly by inducing fibroblast migration into the wound.</text>
</comment>
<keyword evidence="13" id="KW-1185">Reference proteome</keyword>
<dbReference type="Gene3D" id="2.40.50.40">
    <property type="match status" value="1"/>
</dbReference>
<gene>
    <name evidence="12" type="ORF">N321_10986</name>
</gene>
<dbReference type="InterPro" id="IPR000827">
    <property type="entry name" value="Chemokine_CC_CS"/>
</dbReference>
<evidence type="ECO:0000256" key="8">
    <source>
        <dbReference type="ARBA" id="ARBA00023198"/>
    </source>
</evidence>
<dbReference type="FunFam" id="2.40.50.40:FF:000002">
    <property type="entry name" value="C-C motif chemokine"/>
    <property type="match status" value="1"/>
</dbReference>
<evidence type="ECO:0000259" key="11">
    <source>
        <dbReference type="SMART" id="SM00199"/>
    </source>
</evidence>
<keyword evidence="4 10" id="KW-0202">Cytokine</keyword>
<dbReference type="InterPro" id="IPR001811">
    <property type="entry name" value="Chemokine_IL8-like_dom"/>
</dbReference>
<evidence type="ECO:0000313" key="13">
    <source>
        <dbReference type="Proteomes" id="UP000053620"/>
    </source>
</evidence>
<dbReference type="GO" id="GO:0005615">
    <property type="term" value="C:extracellular space"/>
    <property type="evidence" value="ECO:0007669"/>
    <property type="project" value="UniProtKB-KW"/>
</dbReference>
<evidence type="ECO:0000256" key="4">
    <source>
        <dbReference type="ARBA" id="ARBA00022514"/>
    </source>
</evidence>
<dbReference type="InterPro" id="IPR036048">
    <property type="entry name" value="Interleukin_8-like_sf"/>
</dbReference>
<dbReference type="InterPro" id="IPR039809">
    <property type="entry name" value="Chemokine_b/g/d"/>
</dbReference>
<dbReference type="Pfam" id="PF00048">
    <property type="entry name" value="IL8"/>
    <property type="match status" value="1"/>
</dbReference>
<dbReference type="GO" id="GO:0006954">
    <property type="term" value="P:inflammatory response"/>
    <property type="evidence" value="ECO:0007669"/>
    <property type="project" value="UniProtKB-KW"/>
</dbReference>
<dbReference type="EMBL" id="KL357338">
    <property type="protein sequence ID" value="KFZ63072.1"/>
    <property type="molecule type" value="Genomic_DNA"/>
</dbReference>
<keyword evidence="8" id="KW-0395">Inflammatory response</keyword>
<feature type="non-terminal residue" evidence="12">
    <location>
        <position position="71"/>
    </location>
</feature>
<dbReference type="GO" id="GO:0008009">
    <property type="term" value="F:chemokine activity"/>
    <property type="evidence" value="ECO:0007669"/>
    <property type="project" value="InterPro"/>
</dbReference>
<dbReference type="CDD" id="cd00272">
    <property type="entry name" value="Chemokine_CC"/>
    <property type="match status" value="1"/>
</dbReference>
<evidence type="ECO:0000313" key="12">
    <source>
        <dbReference type="EMBL" id="KFZ63072.1"/>
    </source>
</evidence>
<organism evidence="12 13">
    <name type="scientific">Antrostomus carolinensis</name>
    <name type="common">Chuck-will's-widow</name>
    <name type="synonym">Caprimulgus carolinensis</name>
    <dbReference type="NCBI Taxonomy" id="279965"/>
    <lineage>
        <taxon>Eukaryota</taxon>
        <taxon>Metazoa</taxon>
        <taxon>Chordata</taxon>
        <taxon>Craniata</taxon>
        <taxon>Vertebrata</taxon>
        <taxon>Euteleostomi</taxon>
        <taxon>Archelosauria</taxon>
        <taxon>Archosauria</taxon>
        <taxon>Dinosauria</taxon>
        <taxon>Saurischia</taxon>
        <taxon>Theropoda</taxon>
        <taxon>Coelurosauria</taxon>
        <taxon>Aves</taxon>
        <taxon>Neognathae</taxon>
        <taxon>Neoaves</taxon>
        <taxon>Strisores</taxon>
        <taxon>Caprimulgiformes</taxon>
        <taxon>Caprimulgidae</taxon>
        <taxon>Antrostomus</taxon>
    </lineage>
</organism>
<proteinExistence type="inferred from homology"/>
<reference evidence="12 13" key="1">
    <citation type="submission" date="2014-04" db="EMBL/GenBank/DDBJ databases">
        <title>Genome evolution of avian class.</title>
        <authorList>
            <person name="Zhang G."/>
            <person name="Li C."/>
        </authorList>
    </citation>
    <scope>NUCLEOTIDE SEQUENCE [LARGE SCALE GENOMIC DNA]</scope>
    <source>
        <strain evidence="12">BGI_N321</strain>
    </source>
</reference>
<sequence length="71" mass="8185">APYSPSECCFGYMKSSRRLTNLKHFYTTPKDCFLPAVVFETRNGRKICADPEISWVQKAVQKLQKMKELPA</sequence>
<dbReference type="AlphaFoldDB" id="A0A094L0R6"/>
<keyword evidence="3 10" id="KW-0145">Chemotaxis</keyword>
<evidence type="ECO:0000256" key="5">
    <source>
        <dbReference type="ARBA" id="ARBA00022525"/>
    </source>
</evidence>
<dbReference type="PANTHER" id="PTHR12015">
    <property type="entry name" value="SMALL INDUCIBLE CYTOKINE A"/>
    <property type="match status" value="1"/>
</dbReference>
<keyword evidence="6" id="KW-0732">Signal</keyword>
<evidence type="ECO:0000256" key="10">
    <source>
        <dbReference type="RuleBase" id="RU361150"/>
    </source>
</evidence>
<keyword evidence="5 10" id="KW-0964">Secreted</keyword>
<dbReference type="PROSITE" id="PS00472">
    <property type="entry name" value="SMALL_CYTOKINES_CC"/>
    <property type="match status" value="1"/>
</dbReference>
<dbReference type="SMART" id="SM00199">
    <property type="entry name" value="SCY"/>
    <property type="match status" value="1"/>
</dbReference>
<protein>
    <recommendedName>
        <fullName evidence="10">C-C motif chemokine</fullName>
    </recommendedName>
</protein>
<comment type="similarity">
    <text evidence="2 10">Belongs to the intercrine beta (chemokine CC) family.</text>
</comment>
<feature type="domain" description="Chemokine interleukin-8-like" evidence="11">
    <location>
        <begin position="5"/>
        <end position="63"/>
    </location>
</feature>
<keyword evidence="7" id="KW-1015">Disulfide bond</keyword>
<feature type="non-terminal residue" evidence="12">
    <location>
        <position position="1"/>
    </location>
</feature>
<evidence type="ECO:0000256" key="9">
    <source>
        <dbReference type="ARBA" id="ARBA00046039"/>
    </source>
</evidence>
<dbReference type="GO" id="GO:0006955">
    <property type="term" value="P:immune response"/>
    <property type="evidence" value="ECO:0007669"/>
    <property type="project" value="InterPro"/>
</dbReference>
<name>A0A094L0R6_ANTCR</name>